<organism evidence="3 4">
    <name type="scientific">Stentor coeruleus</name>
    <dbReference type="NCBI Taxonomy" id="5963"/>
    <lineage>
        <taxon>Eukaryota</taxon>
        <taxon>Sar</taxon>
        <taxon>Alveolata</taxon>
        <taxon>Ciliophora</taxon>
        <taxon>Postciliodesmatophora</taxon>
        <taxon>Heterotrichea</taxon>
        <taxon>Heterotrichida</taxon>
        <taxon>Stentoridae</taxon>
        <taxon>Stentor</taxon>
    </lineage>
</organism>
<gene>
    <name evidence="3" type="ORF">SteCoe_4982</name>
</gene>
<dbReference type="OrthoDB" id="2157866at2759"/>
<evidence type="ECO:0000256" key="1">
    <source>
        <dbReference type="SAM" id="Coils"/>
    </source>
</evidence>
<reference evidence="3 4" key="1">
    <citation type="submission" date="2016-11" db="EMBL/GenBank/DDBJ databases">
        <title>The macronuclear genome of Stentor coeruleus: a giant cell with tiny introns.</title>
        <authorList>
            <person name="Slabodnick M."/>
            <person name="Ruby J.G."/>
            <person name="Reiff S.B."/>
            <person name="Swart E.C."/>
            <person name="Gosai S."/>
            <person name="Prabakaran S."/>
            <person name="Witkowska E."/>
            <person name="Larue G.E."/>
            <person name="Fisher S."/>
            <person name="Freeman R.M."/>
            <person name="Gunawardena J."/>
            <person name="Chu W."/>
            <person name="Stover N.A."/>
            <person name="Gregory B.D."/>
            <person name="Nowacki M."/>
            <person name="Derisi J."/>
            <person name="Roy S.W."/>
            <person name="Marshall W.F."/>
            <person name="Sood P."/>
        </authorList>
    </citation>
    <scope>NUCLEOTIDE SEQUENCE [LARGE SCALE GENOMIC DNA]</scope>
    <source>
        <strain evidence="3">WM001</strain>
    </source>
</reference>
<protein>
    <recommendedName>
        <fullName evidence="5">GAR domain-containing protein</fullName>
    </recommendedName>
</protein>
<dbReference type="AlphaFoldDB" id="A0A1R2CTH4"/>
<dbReference type="EMBL" id="MPUH01000064">
    <property type="protein sequence ID" value="OMJ92319.1"/>
    <property type="molecule type" value="Genomic_DNA"/>
</dbReference>
<keyword evidence="1" id="KW-0175">Coiled coil</keyword>
<name>A0A1R2CTH4_9CILI</name>
<comment type="caution">
    <text evidence="3">The sequence shown here is derived from an EMBL/GenBank/DDBJ whole genome shotgun (WGS) entry which is preliminary data.</text>
</comment>
<sequence length="471" mass="53757">MWKEIIETKVIRAEGMDLNNLISLIYVTDILAEEITPYNAEKSFELPLKSTCRIVLKSVLTGESLSVSLNTKIFDEDGVQWLPLYRSQQSDYLESIPDEVVSPRVLMLLHKKISLDIIKEGGEKSEIGSACEDDYMPEIKLCHSFTEDLPISPFDDIDEHQGQEVTEVNSPPHFSIGIADEINQELRNNLERLIKTLDIEKKSKESISKEMENMKSSFLIELSEAKKRENELLDGFKDAETRFSASKFEIIRLKHEIKSVQAENTRLQQALHISEMSQISRIEEMTKKLAIYEDSQSETDSILTKLSELTGHNFDNHNEKLKEKDEIIKKLNREITELKLKAPPIPHMKNTVAVDELDEAVHKYSMKIKLNGPIVKDKEQIYVYNGKKINLLLKEGQLLCRVGGIFKPFEECINSGMVVEPPLYKSVKNSPEVTSTRENEDTNKARTSAGRKSNKSLTITSRQNKRGSPFN</sequence>
<accession>A0A1R2CTH4</accession>
<evidence type="ECO:0000313" key="4">
    <source>
        <dbReference type="Proteomes" id="UP000187209"/>
    </source>
</evidence>
<feature type="region of interest" description="Disordered" evidence="2">
    <location>
        <begin position="428"/>
        <end position="471"/>
    </location>
</feature>
<evidence type="ECO:0008006" key="5">
    <source>
        <dbReference type="Google" id="ProtNLM"/>
    </source>
</evidence>
<evidence type="ECO:0000313" key="3">
    <source>
        <dbReference type="EMBL" id="OMJ92319.1"/>
    </source>
</evidence>
<feature type="coiled-coil region" evidence="1">
    <location>
        <begin position="314"/>
        <end position="341"/>
    </location>
</feature>
<proteinExistence type="predicted"/>
<evidence type="ECO:0000256" key="2">
    <source>
        <dbReference type="SAM" id="MobiDB-lite"/>
    </source>
</evidence>
<keyword evidence="4" id="KW-1185">Reference proteome</keyword>
<dbReference type="Proteomes" id="UP000187209">
    <property type="component" value="Unassembled WGS sequence"/>
</dbReference>
<feature type="compositionally biased region" description="Basic and acidic residues" evidence="2">
    <location>
        <begin position="435"/>
        <end position="444"/>
    </location>
</feature>